<dbReference type="InterPro" id="IPR017930">
    <property type="entry name" value="Myb_dom"/>
</dbReference>
<gene>
    <name evidence="9" type="ORF">Fot_10014</name>
</gene>
<protein>
    <submittedName>
        <fullName evidence="9">Transcription factor MYB</fullName>
    </submittedName>
</protein>
<dbReference type="PROSITE" id="PS50090">
    <property type="entry name" value="MYB_LIKE"/>
    <property type="match status" value="2"/>
</dbReference>
<comment type="caution">
    <text evidence="9">The sequence shown here is derived from an EMBL/GenBank/DDBJ whole genome shotgun (WGS) entry which is preliminary data.</text>
</comment>
<dbReference type="SMART" id="SM00717">
    <property type="entry name" value="SANT"/>
    <property type="match status" value="2"/>
</dbReference>
<dbReference type="SUPFAM" id="SSF46689">
    <property type="entry name" value="Homeodomain-like"/>
    <property type="match status" value="1"/>
</dbReference>
<dbReference type="Proteomes" id="UP001604277">
    <property type="component" value="Unassembled WGS sequence"/>
</dbReference>
<keyword evidence="3" id="KW-0805">Transcription regulation</keyword>
<evidence type="ECO:0000313" key="10">
    <source>
        <dbReference type="Proteomes" id="UP001604277"/>
    </source>
</evidence>
<dbReference type="InterPro" id="IPR001005">
    <property type="entry name" value="SANT/Myb"/>
</dbReference>
<keyword evidence="4" id="KW-0238">DNA-binding</keyword>
<keyword evidence="6" id="KW-0539">Nucleus</keyword>
<dbReference type="PANTHER" id="PTHR48000">
    <property type="entry name" value="OS09G0431300 PROTEIN"/>
    <property type="match status" value="1"/>
</dbReference>
<feature type="domain" description="HTH myb-type" evidence="8">
    <location>
        <begin position="9"/>
        <end position="62"/>
    </location>
</feature>
<dbReference type="EMBL" id="JBFOLJ010000003">
    <property type="protein sequence ID" value="KAL2548484.1"/>
    <property type="molecule type" value="Genomic_DNA"/>
</dbReference>
<dbReference type="GO" id="GO:0003677">
    <property type="term" value="F:DNA binding"/>
    <property type="evidence" value="ECO:0007669"/>
    <property type="project" value="UniProtKB-KW"/>
</dbReference>
<dbReference type="AlphaFoldDB" id="A0ABD1WFL7"/>
<evidence type="ECO:0000313" key="9">
    <source>
        <dbReference type="EMBL" id="KAL2548484.1"/>
    </source>
</evidence>
<reference evidence="10" key="1">
    <citation type="submission" date="2024-07" db="EMBL/GenBank/DDBJ databases">
        <title>Two chromosome-level genome assemblies of Korean endemic species Abeliophyllum distichum and Forsythia ovata (Oleaceae).</title>
        <authorList>
            <person name="Jang H."/>
        </authorList>
    </citation>
    <scope>NUCLEOTIDE SEQUENCE [LARGE SCALE GENOMIC DNA]</scope>
</reference>
<sequence>MGKTPCCDKTKVRKGLWSPEEDETLKNHIEKYGTGGNWITFPQKAGLNRCGKSCRLRWLNYLRPDIKHEAFTLEEDNIIYILYYILGSKWSIIASHLPGRTDNDVKNHWNTNLKKKPMAAAYCYPTNNIETTTVAADLSTSTTNTLVPTFSAPETSAIMPCLTESTKNPSFSSSSQQDSTISETFSQLGENFMFDNGSCSKGILMDNIGYGYEIMSEMWSQEAAIEGVPEFILKSKGDVFLYISLV</sequence>
<evidence type="ECO:0000259" key="7">
    <source>
        <dbReference type="PROSITE" id="PS50090"/>
    </source>
</evidence>
<feature type="domain" description="Myb-like" evidence="7">
    <location>
        <begin position="63"/>
        <end position="113"/>
    </location>
</feature>
<proteinExistence type="predicted"/>
<evidence type="ECO:0000256" key="3">
    <source>
        <dbReference type="ARBA" id="ARBA00023015"/>
    </source>
</evidence>
<evidence type="ECO:0000256" key="1">
    <source>
        <dbReference type="ARBA" id="ARBA00004123"/>
    </source>
</evidence>
<feature type="domain" description="Myb-like" evidence="7">
    <location>
        <begin position="9"/>
        <end position="62"/>
    </location>
</feature>
<dbReference type="CDD" id="cd00167">
    <property type="entry name" value="SANT"/>
    <property type="match status" value="2"/>
</dbReference>
<keyword evidence="5" id="KW-0804">Transcription</keyword>
<evidence type="ECO:0000256" key="6">
    <source>
        <dbReference type="ARBA" id="ARBA00023242"/>
    </source>
</evidence>
<dbReference type="Pfam" id="PF00249">
    <property type="entry name" value="Myb_DNA-binding"/>
    <property type="match status" value="2"/>
</dbReference>
<organism evidence="9 10">
    <name type="scientific">Forsythia ovata</name>
    <dbReference type="NCBI Taxonomy" id="205694"/>
    <lineage>
        <taxon>Eukaryota</taxon>
        <taxon>Viridiplantae</taxon>
        <taxon>Streptophyta</taxon>
        <taxon>Embryophyta</taxon>
        <taxon>Tracheophyta</taxon>
        <taxon>Spermatophyta</taxon>
        <taxon>Magnoliopsida</taxon>
        <taxon>eudicotyledons</taxon>
        <taxon>Gunneridae</taxon>
        <taxon>Pentapetalae</taxon>
        <taxon>asterids</taxon>
        <taxon>lamiids</taxon>
        <taxon>Lamiales</taxon>
        <taxon>Oleaceae</taxon>
        <taxon>Forsythieae</taxon>
        <taxon>Forsythia</taxon>
    </lineage>
</organism>
<dbReference type="GO" id="GO:0005634">
    <property type="term" value="C:nucleus"/>
    <property type="evidence" value="ECO:0007669"/>
    <property type="project" value="UniProtKB-SubCell"/>
</dbReference>
<keyword evidence="2" id="KW-0677">Repeat</keyword>
<evidence type="ECO:0000256" key="2">
    <source>
        <dbReference type="ARBA" id="ARBA00022737"/>
    </source>
</evidence>
<dbReference type="PANTHER" id="PTHR48000:SF46">
    <property type="entry name" value="TRANSCRIPTION FACTOR MYB36"/>
    <property type="match status" value="1"/>
</dbReference>
<evidence type="ECO:0000256" key="4">
    <source>
        <dbReference type="ARBA" id="ARBA00023125"/>
    </source>
</evidence>
<dbReference type="Gene3D" id="1.10.10.60">
    <property type="entry name" value="Homeodomain-like"/>
    <property type="match status" value="2"/>
</dbReference>
<name>A0ABD1WFL7_9LAMI</name>
<dbReference type="PROSITE" id="PS51294">
    <property type="entry name" value="HTH_MYB"/>
    <property type="match status" value="2"/>
</dbReference>
<keyword evidence="10" id="KW-1185">Reference proteome</keyword>
<evidence type="ECO:0000259" key="8">
    <source>
        <dbReference type="PROSITE" id="PS51294"/>
    </source>
</evidence>
<evidence type="ECO:0000256" key="5">
    <source>
        <dbReference type="ARBA" id="ARBA00023163"/>
    </source>
</evidence>
<comment type="subcellular location">
    <subcellularLocation>
        <location evidence="1">Nucleus</location>
    </subcellularLocation>
</comment>
<feature type="domain" description="HTH myb-type" evidence="8">
    <location>
        <begin position="63"/>
        <end position="117"/>
    </location>
</feature>
<accession>A0ABD1WFL7</accession>
<dbReference type="InterPro" id="IPR009057">
    <property type="entry name" value="Homeodomain-like_sf"/>
</dbReference>
<dbReference type="FunFam" id="1.10.10.60:FF:000015">
    <property type="entry name" value="Transcription factor RAX3"/>
    <property type="match status" value="1"/>
</dbReference>